<proteinExistence type="predicted"/>
<sequence length="64" mass="6983">MTASSGRSQRWIAVFGAPIVLGVLSMVGLLAALLLGDVGRYLSWLMVGAPVLVIAWAWLRLRFR</sequence>
<reference evidence="2 3" key="1">
    <citation type="submission" date="2015-11" db="EMBL/GenBank/DDBJ databases">
        <title>Draft Genome Sequence of the Strain BR 10303 (Bradyrhizobium sp.) isolated from nodules of Centrolobium paraense.</title>
        <authorList>
            <person name="Zelli J.E."/>
            <person name="Simoes-Araujo J.L."/>
            <person name="Barauna A.C."/>
            <person name="Silva K."/>
        </authorList>
    </citation>
    <scope>NUCLEOTIDE SEQUENCE [LARGE SCALE GENOMIC DNA]</scope>
    <source>
        <strain evidence="2 3">BR 10303</strain>
    </source>
</reference>
<evidence type="ECO:0000313" key="3">
    <source>
        <dbReference type="Proteomes" id="UP000057737"/>
    </source>
</evidence>
<dbReference type="AlphaFoldDB" id="A0A120FQJ2"/>
<keyword evidence="3" id="KW-1185">Reference proteome</keyword>
<organism evidence="2 3">
    <name type="scientific">Bradyrhizobium macuxiense</name>
    <dbReference type="NCBI Taxonomy" id="1755647"/>
    <lineage>
        <taxon>Bacteria</taxon>
        <taxon>Pseudomonadati</taxon>
        <taxon>Pseudomonadota</taxon>
        <taxon>Alphaproteobacteria</taxon>
        <taxon>Hyphomicrobiales</taxon>
        <taxon>Nitrobacteraceae</taxon>
        <taxon>Bradyrhizobium</taxon>
    </lineage>
</organism>
<keyword evidence="1" id="KW-1133">Transmembrane helix</keyword>
<feature type="transmembrane region" description="Helical" evidence="1">
    <location>
        <begin position="41"/>
        <end position="59"/>
    </location>
</feature>
<evidence type="ECO:0000256" key="1">
    <source>
        <dbReference type="SAM" id="Phobius"/>
    </source>
</evidence>
<evidence type="ECO:0008006" key="4">
    <source>
        <dbReference type="Google" id="ProtNLM"/>
    </source>
</evidence>
<name>A0A120FQJ2_9BRAD</name>
<accession>A0A120FQJ2</accession>
<gene>
    <name evidence="2" type="ORF">AS156_34095</name>
</gene>
<feature type="transmembrane region" description="Helical" evidence="1">
    <location>
        <begin position="12"/>
        <end position="35"/>
    </location>
</feature>
<dbReference type="EMBL" id="LNCU01000036">
    <property type="protein sequence ID" value="KWV58612.1"/>
    <property type="molecule type" value="Genomic_DNA"/>
</dbReference>
<comment type="caution">
    <text evidence="2">The sequence shown here is derived from an EMBL/GenBank/DDBJ whole genome shotgun (WGS) entry which is preliminary data.</text>
</comment>
<keyword evidence="1" id="KW-0472">Membrane</keyword>
<protein>
    <recommendedName>
        <fullName evidence="4">DUF4175 domain-containing protein</fullName>
    </recommendedName>
</protein>
<keyword evidence="1" id="KW-0812">Transmembrane</keyword>
<evidence type="ECO:0000313" key="2">
    <source>
        <dbReference type="EMBL" id="KWV58612.1"/>
    </source>
</evidence>
<dbReference type="RefSeq" id="WP_066503374.1">
    <property type="nucleotide sequence ID" value="NZ_LNCU01000036.1"/>
</dbReference>
<dbReference type="Proteomes" id="UP000057737">
    <property type="component" value="Unassembled WGS sequence"/>
</dbReference>